<evidence type="ECO:0000313" key="3">
    <source>
        <dbReference type="Proteomes" id="UP000000467"/>
    </source>
</evidence>
<dbReference type="RefSeq" id="WP_015050489.1">
    <property type="nucleotide sequence ID" value="NZ_KI912609.1"/>
</dbReference>
<evidence type="ECO:0000313" key="2">
    <source>
        <dbReference type="EMBL" id="AFV11927.1"/>
    </source>
</evidence>
<dbReference type="Pfam" id="PF14236">
    <property type="entry name" value="DruA"/>
    <property type="match status" value="1"/>
</dbReference>
<organism evidence="2 3">
    <name type="scientific">Thermacetogenium phaeum (strain ATCC BAA-254 / DSM 26808 / PB)</name>
    <dbReference type="NCBI Taxonomy" id="1089553"/>
    <lineage>
        <taxon>Bacteria</taxon>
        <taxon>Bacillati</taxon>
        <taxon>Bacillota</taxon>
        <taxon>Clostridia</taxon>
        <taxon>Thermoanaerobacterales</taxon>
        <taxon>Thermoanaerobacteraceae</taxon>
        <taxon>Thermacetogenium</taxon>
    </lineage>
</organism>
<dbReference type="eggNOG" id="ENOG502ZZMJ">
    <property type="taxonomic scope" value="Bacteria"/>
</dbReference>
<dbReference type="EMBL" id="CP003732">
    <property type="protein sequence ID" value="AFV11609.1"/>
    <property type="molecule type" value="Genomic_DNA"/>
</dbReference>
<sequence length="303" mass="34709">MRSWNPPFWIGDRLFTADDLALIKETVRQFKRLSRRELFATICENLPWKAPNGKLKIEACRLFLEQLEASGLIELPPKKNPPKRNVKKVAPLPCISREGPLKQYLPVTVDPVPLKEQPLWNATMAAYHPLGYRQPFGAHQRYWIHSRAEGRVEILGALLFAAAARKVAVRESWIGWTAVECKRFRYRIINNSRFLILPGVQIPHLASHALALVARRIRADWQKRYGYAPVLLETFVTPPHQGTCYRAANWQCIGETAGLGREPRRQKGSPVVRLMFVYPLVREWREELCAPAPVAGKCDEFDA</sequence>
<dbReference type="InterPro" id="IPR025639">
    <property type="entry name" value="DruA"/>
</dbReference>
<evidence type="ECO:0000313" key="1">
    <source>
        <dbReference type="EMBL" id="AFV11609.1"/>
    </source>
</evidence>
<accession>K4LIN9</accession>
<keyword evidence="3" id="KW-1185">Reference proteome</keyword>
<gene>
    <name evidence="1" type="ordered locus">Tph_c13960</name>
    <name evidence="2" type="ordered locus">Tph_c17240</name>
</gene>
<dbReference type="KEGG" id="tpz:Tph_c17240"/>
<dbReference type="Proteomes" id="UP000000467">
    <property type="component" value="Chromosome"/>
</dbReference>
<name>K4LIN9_THEPS</name>
<dbReference type="EMBL" id="CP003732">
    <property type="protein sequence ID" value="AFV11927.1"/>
    <property type="molecule type" value="Genomic_DNA"/>
</dbReference>
<reference evidence="2 3" key="1">
    <citation type="journal article" date="2012" name="BMC Genomics">
        <title>Genome-guided analysis of physiological and morphological traits of the fermentative acetate oxidizer Thermacetogenium phaeum.</title>
        <authorList>
            <person name="Oehler D."/>
            <person name="Poehlein A."/>
            <person name="Leimbach A."/>
            <person name="Muller N."/>
            <person name="Daniel R."/>
            <person name="Gottschalk G."/>
            <person name="Schink B."/>
        </authorList>
    </citation>
    <scope>NUCLEOTIDE SEQUENCE [LARGE SCALE GENOMIC DNA]</scope>
    <source>
        <strain evidence="3">ATCC BAA-254 / DSM 26808 / PB</strain>
        <strain evidence="2">DSM 12270</strain>
    </source>
</reference>
<dbReference type="AlphaFoldDB" id="K4LIN9"/>
<dbReference type="HOGENOM" id="CLU_949064_0_0_9"/>
<dbReference type="OrthoDB" id="1803973at2"/>
<dbReference type="STRING" id="1089553.Tph_c13960"/>
<proteinExistence type="predicted"/>
<dbReference type="KEGG" id="tpz:Tph_c13960"/>
<protein>
    <submittedName>
        <fullName evidence="2">Uncharacterized protein</fullName>
    </submittedName>
</protein>